<dbReference type="PANTHER" id="PTHR22803">
    <property type="entry name" value="MANNOSE, PHOSPHOLIPASE, LECTIN RECEPTOR RELATED"/>
    <property type="match status" value="1"/>
</dbReference>
<reference evidence="3" key="2">
    <citation type="submission" date="2023-05" db="EMBL/GenBank/DDBJ databases">
        <authorList>
            <person name="Fouks B."/>
        </authorList>
    </citation>
    <scope>NUCLEOTIDE SEQUENCE</scope>
    <source>
        <strain evidence="3">Stay&amp;Tobe</strain>
        <tissue evidence="3">Testes</tissue>
    </source>
</reference>
<dbReference type="EMBL" id="JASPKZ010008065">
    <property type="protein sequence ID" value="KAJ9580992.1"/>
    <property type="molecule type" value="Genomic_DNA"/>
</dbReference>
<keyword evidence="1" id="KW-0732">Signal</keyword>
<dbReference type="SUPFAM" id="SSF56436">
    <property type="entry name" value="C-type lectin-like"/>
    <property type="match status" value="1"/>
</dbReference>
<organism evidence="3 4">
    <name type="scientific">Diploptera punctata</name>
    <name type="common">Pacific beetle cockroach</name>
    <dbReference type="NCBI Taxonomy" id="6984"/>
    <lineage>
        <taxon>Eukaryota</taxon>
        <taxon>Metazoa</taxon>
        <taxon>Ecdysozoa</taxon>
        <taxon>Arthropoda</taxon>
        <taxon>Hexapoda</taxon>
        <taxon>Insecta</taxon>
        <taxon>Pterygota</taxon>
        <taxon>Neoptera</taxon>
        <taxon>Polyneoptera</taxon>
        <taxon>Dictyoptera</taxon>
        <taxon>Blattodea</taxon>
        <taxon>Blaberoidea</taxon>
        <taxon>Blaberidae</taxon>
        <taxon>Diplopterinae</taxon>
        <taxon>Diploptera</taxon>
    </lineage>
</organism>
<dbReference type="InterPro" id="IPR016187">
    <property type="entry name" value="CTDL_fold"/>
</dbReference>
<reference evidence="3" key="1">
    <citation type="journal article" date="2023" name="IScience">
        <title>Live-bearing cockroach genome reveals convergent evolutionary mechanisms linked to viviparity in insects and beyond.</title>
        <authorList>
            <person name="Fouks B."/>
            <person name="Harrison M.C."/>
            <person name="Mikhailova A.A."/>
            <person name="Marchal E."/>
            <person name="English S."/>
            <person name="Carruthers M."/>
            <person name="Jennings E.C."/>
            <person name="Chiamaka E.L."/>
            <person name="Frigard R.A."/>
            <person name="Pippel M."/>
            <person name="Attardo G.M."/>
            <person name="Benoit J.B."/>
            <person name="Bornberg-Bauer E."/>
            <person name="Tobe S.S."/>
        </authorList>
    </citation>
    <scope>NUCLEOTIDE SEQUENCE</scope>
    <source>
        <strain evidence="3">Stay&amp;Tobe</strain>
    </source>
</reference>
<dbReference type="InterPro" id="IPR001304">
    <property type="entry name" value="C-type_lectin-like"/>
</dbReference>
<name>A0AAD8E8W9_DIPPU</name>
<dbReference type="Proteomes" id="UP001233999">
    <property type="component" value="Unassembled WGS sequence"/>
</dbReference>
<sequence length="144" mass="15745">MKYLVLLSIVACALAAEVKDGQFFVVKEPSGVNSEFRWNEAYSMCSFKGGRLPVINSEAEAQAVAKLMKENDILDYVHVGFTDLFAEGHYLTIDDQTLTKAGYSNWANGYPNGGRTSNCGAINAKGELLDISCYTILNVICESN</sequence>
<feature type="signal peptide" evidence="1">
    <location>
        <begin position="1"/>
        <end position="15"/>
    </location>
</feature>
<dbReference type="AlphaFoldDB" id="A0AAD8E8W9"/>
<dbReference type="Gene3D" id="3.10.100.10">
    <property type="entry name" value="Mannose-Binding Protein A, subunit A"/>
    <property type="match status" value="1"/>
</dbReference>
<dbReference type="InterPro" id="IPR016186">
    <property type="entry name" value="C-type_lectin-like/link_sf"/>
</dbReference>
<dbReference type="Pfam" id="PF00059">
    <property type="entry name" value="Lectin_C"/>
    <property type="match status" value="1"/>
</dbReference>
<evidence type="ECO:0000313" key="3">
    <source>
        <dbReference type="EMBL" id="KAJ9580992.1"/>
    </source>
</evidence>
<gene>
    <name evidence="3" type="ORF">L9F63_023827</name>
</gene>
<evidence type="ECO:0000256" key="1">
    <source>
        <dbReference type="SAM" id="SignalP"/>
    </source>
</evidence>
<dbReference type="PROSITE" id="PS50041">
    <property type="entry name" value="C_TYPE_LECTIN_2"/>
    <property type="match status" value="1"/>
</dbReference>
<evidence type="ECO:0000259" key="2">
    <source>
        <dbReference type="PROSITE" id="PS50041"/>
    </source>
</evidence>
<evidence type="ECO:0000313" key="4">
    <source>
        <dbReference type="Proteomes" id="UP001233999"/>
    </source>
</evidence>
<comment type="caution">
    <text evidence="3">The sequence shown here is derived from an EMBL/GenBank/DDBJ whole genome shotgun (WGS) entry which is preliminary data.</text>
</comment>
<feature type="chain" id="PRO_5042014423" description="C-type lectin domain-containing protein" evidence="1">
    <location>
        <begin position="16"/>
        <end position="144"/>
    </location>
</feature>
<accession>A0AAD8E8W9</accession>
<dbReference type="InterPro" id="IPR050111">
    <property type="entry name" value="C-type_lectin/snaclec_domain"/>
</dbReference>
<dbReference type="CDD" id="cd00037">
    <property type="entry name" value="CLECT"/>
    <property type="match status" value="1"/>
</dbReference>
<protein>
    <recommendedName>
        <fullName evidence="2">C-type lectin domain-containing protein</fullName>
    </recommendedName>
</protein>
<feature type="domain" description="C-type lectin" evidence="2">
    <location>
        <begin position="38"/>
        <end position="142"/>
    </location>
</feature>
<keyword evidence="4" id="KW-1185">Reference proteome</keyword>
<proteinExistence type="predicted"/>
<dbReference type="SMART" id="SM00034">
    <property type="entry name" value="CLECT"/>
    <property type="match status" value="1"/>
</dbReference>